<dbReference type="AlphaFoldDB" id="A0AAV4X0M1"/>
<comment type="caution">
    <text evidence="1">The sequence shown here is derived from an EMBL/GenBank/DDBJ whole genome shotgun (WGS) entry which is preliminary data.</text>
</comment>
<reference evidence="1 2" key="1">
    <citation type="submission" date="2021-06" db="EMBL/GenBank/DDBJ databases">
        <title>Caerostris extrusa draft genome.</title>
        <authorList>
            <person name="Kono N."/>
            <person name="Arakawa K."/>
        </authorList>
    </citation>
    <scope>NUCLEOTIDE SEQUENCE [LARGE SCALE GENOMIC DNA]</scope>
</reference>
<evidence type="ECO:0000313" key="1">
    <source>
        <dbReference type="EMBL" id="GIY88690.1"/>
    </source>
</evidence>
<accession>A0AAV4X0M1</accession>
<dbReference type="Proteomes" id="UP001054945">
    <property type="component" value="Unassembled WGS sequence"/>
</dbReference>
<evidence type="ECO:0000313" key="2">
    <source>
        <dbReference type="Proteomes" id="UP001054945"/>
    </source>
</evidence>
<name>A0AAV4X0M1_CAEEX</name>
<dbReference type="EMBL" id="BPLR01017091">
    <property type="protein sequence ID" value="GIY88690.1"/>
    <property type="molecule type" value="Genomic_DNA"/>
</dbReference>
<sequence>MHYMKIIGCRKAKNFGKPFHRPEHPSHFNRFAARCHSDRPKWNHPLFVPVRNLFHLPNQQPNVPTSVSAATVARIGGFAKTSRFERSNRVVLRSLFHQTN</sequence>
<gene>
    <name evidence="1" type="ORF">CEXT_549761</name>
</gene>
<proteinExistence type="predicted"/>
<organism evidence="1 2">
    <name type="scientific">Caerostris extrusa</name>
    <name type="common">Bark spider</name>
    <name type="synonym">Caerostris bankana</name>
    <dbReference type="NCBI Taxonomy" id="172846"/>
    <lineage>
        <taxon>Eukaryota</taxon>
        <taxon>Metazoa</taxon>
        <taxon>Ecdysozoa</taxon>
        <taxon>Arthropoda</taxon>
        <taxon>Chelicerata</taxon>
        <taxon>Arachnida</taxon>
        <taxon>Araneae</taxon>
        <taxon>Araneomorphae</taxon>
        <taxon>Entelegynae</taxon>
        <taxon>Araneoidea</taxon>
        <taxon>Araneidae</taxon>
        <taxon>Caerostris</taxon>
    </lineage>
</organism>
<keyword evidence="2" id="KW-1185">Reference proteome</keyword>
<protein>
    <submittedName>
        <fullName evidence="1">Uncharacterized protein</fullName>
    </submittedName>
</protein>